<evidence type="ECO:0000313" key="2">
    <source>
        <dbReference type="Proteomes" id="UP000245626"/>
    </source>
</evidence>
<organism evidence="1 2">
    <name type="scientific">Violaceomyces palustris</name>
    <dbReference type="NCBI Taxonomy" id="1673888"/>
    <lineage>
        <taxon>Eukaryota</taxon>
        <taxon>Fungi</taxon>
        <taxon>Dikarya</taxon>
        <taxon>Basidiomycota</taxon>
        <taxon>Ustilaginomycotina</taxon>
        <taxon>Ustilaginomycetes</taxon>
        <taxon>Violaceomycetales</taxon>
        <taxon>Violaceomycetaceae</taxon>
        <taxon>Violaceomyces</taxon>
    </lineage>
</organism>
<dbReference type="EMBL" id="KZ820101">
    <property type="protein sequence ID" value="PWN49070.1"/>
    <property type="molecule type" value="Genomic_DNA"/>
</dbReference>
<protein>
    <submittedName>
        <fullName evidence="1">Uncharacterized protein</fullName>
    </submittedName>
</protein>
<proteinExistence type="predicted"/>
<reference evidence="1 2" key="1">
    <citation type="journal article" date="2018" name="Mol. Biol. Evol.">
        <title>Broad Genomic Sampling Reveals a Smut Pathogenic Ancestry of the Fungal Clade Ustilaginomycotina.</title>
        <authorList>
            <person name="Kijpornyongpan T."/>
            <person name="Mondo S.J."/>
            <person name="Barry K."/>
            <person name="Sandor L."/>
            <person name="Lee J."/>
            <person name="Lipzen A."/>
            <person name="Pangilinan J."/>
            <person name="LaButti K."/>
            <person name="Hainaut M."/>
            <person name="Henrissat B."/>
            <person name="Grigoriev I.V."/>
            <person name="Spatafora J.W."/>
            <person name="Aime M.C."/>
        </authorList>
    </citation>
    <scope>NUCLEOTIDE SEQUENCE [LARGE SCALE GENOMIC DNA]</scope>
    <source>
        <strain evidence="1 2">SA 807</strain>
    </source>
</reference>
<dbReference type="Proteomes" id="UP000245626">
    <property type="component" value="Unassembled WGS sequence"/>
</dbReference>
<gene>
    <name evidence="1" type="ORF">IE53DRAFT_346447</name>
</gene>
<sequence>SSSVQPAHRVTSCSSPFHLLGELSIAPSPSSFSSIPICQATSTGKLKSPSSPHPTFHPSPSARLTSHRTKSDASTSESLSRSRD</sequence>
<accession>A0ACD0NTE1</accession>
<keyword evidence="2" id="KW-1185">Reference proteome</keyword>
<name>A0ACD0NTE1_9BASI</name>
<evidence type="ECO:0000313" key="1">
    <source>
        <dbReference type="EMBL" id="PWN49070.1"/>
    </source>
</evidence>
<feature type="non-terminal residue" evidence="1">
    <location>
        <position position="84"/>
    </location>
</feature>
<feature type="non-terminal residue" evidence="1">
    <location>
        <position position="1"/>
    </location>
</feature>